<sequence length="181" mass="19695">MRTVELLPDPVSCRLVREAWERLAAAGLPSQVGHRHPTNRPHLTLAACDGLPGPVPAALTRILQVPPPPLRVTALHRYEGRVRVLVWRLDPDPALLAVHAAVWRLLASSPGTGRLNPLHRPGDWDPHLTLARSRDRAQDWAGAEGVLDGTRPGPGSFTAARSYDSGTRTVLPLGPLPLRPR</sequence>
<evidence type="ECO:0008006" key="3">
    <source>
        <dbReference type="Google" id="ProtNLM"/>
    </source>
</evidence>
<reference evidence="1" key="1">
    <citation type="journal article" date="2014" name="Int. J. Syst. Evol. Microbiol.">
        <title>Complete genome sequence of Corynebacterium casei LMG S-19264T (=DSM 44701T), isolated from a smear-ripened cheese.</title>
        <authorList>
            <consortium name="US DOE Joint Genome Institute (JGI-PGF)"/>
            <person name="Walter F."/>
            <person name="Albersmeier A."/>
            <person name="Kalinowski J."/>
            <person name="Ruckert C."/>
        </authorList>
    </citation>
    <scope>NUCLEOTIDE SEQUENCE</scope>
    <source>
        <strain evidence="1">JCM 3131</strain>
    </source>
</reference>
<dbReference type="EMBL" id="BMQK01000020">
    <property type="protein sequence ID" value="GGQ83021.1"/>
    <property type="molecule type" value="Genomic_DNA"/>
</dbReference>
<dbReference type="RefSeq" id="WP_189220114.1">
    <property type="nucleotide sequence ID" value="NZ_BMQK01000020.1"/>
</dbReference>
<comment type="caution">
    <text evidence="1">The sequence shown here is derived from an EMBL/GenBank/DDBJ whole genome shotgun (WGS) entry which is preliminary data.</text>
</comment>
<dbReference type="Pfam" id="PF13563">
    <property type="entry name" value="2_5_RNA_ligase2"/>
    <property type="match status" value="1"/>
</dbReference>
<name>A0A918BQF6_9ACTN</name>
<proteinExistence type="predicted"/>
<dbReference type="InterPro" id="IPR009097">
    <property type="entry name" value="Cyclic_Pdiesterase"/>
</dbReference>
<evidence type="ECO:0000313" key="1">
    <source>
        <dbReference type="EMBL" id="GGQ83021.1"/>
    </source>
</evidence>
<accession>A0A918BQF6</accession>
<dbReference type="Proteomes" id="UP000620156">
    <property type="component" value="Unassembled WGS sequence"/>
</dbReference>
<protein>
    <recommendedName>
        <fullName evidence="3">2'-5' RNA ligase</fullName>
    </recommendedName>
</protein>
<evidence type="ECO:0000313" key="2">
    <source>
        <dbReference type="Proteomes" id="UP000620156"/>
    </source>
</evidence>
<dbReference type="SUPFAM" id="SSF55144">
    <property type="entry name" value="LigT-like"/>
    <property type="match status" value="1"/>
</dbReference>
<reference evidence="1" key="2">
    <citation type="submission" date="2020-09" db="EMBL/GenBank/DDBJ databases">
        <authorList>
            <person name="Sun Q."/>
            <person name="Ohkuma M."/>
        </authorList>
    </citation>
    <scope>NUCLEOTIDE SEQUENCE</scope>
    <source>
        <strain evidence="1">JCM 3131</strain>
    </source>
</reference>
<gene>
    <name evidence="1" type="ORF">GCM10010145_60850</name>
</gene>
<dbReference type="AlphaFoldDB" id="A0A918BQF6"/>
<dbReference type="Gene3D" id="3.90.1140.10">
    <property type="entry name" value="Cyclic phosphodiesterase"/>
    <property type="match status" value="1"/>
</dbReference>
<organism evidence="1 2">
    <name type="scientific">Streptomyces ruber</name>
    <dbReference type="NCBI Taxonomy" id="83378"/>
    <lineage>
        <taxon>Bacteria</taxon>
        <taxon>Bacillati</taxon>
        <taxon>Actinomycetota</taxon>
        <taxon>Actinomycetes</taxon>
        <taxon>Kitasatosporales</taxon>
        <taxon>Streptomycetaceae</taxon>
        <taxon>Streptomyces</taxon>
    </lineage>
</organism>
<keyword evidence="2" id="KW-1185">Reference proteome</keyword>